<dbReference type="GO" id="GO:0030435">
    <property type="term" value="P:sporulation resulting in formation of a cellular spore"/>
    <property type="evidence" value="ECO:0007669"/>
    <property type="project" value="InterPro"/>
</dbReference>
<dbReference type="GO" id="GO:0030288">
    <property type="term" value="C:outer membrane-bounded periplasmic space"/>
    <property type="evidence" value="ECO:0007669"/>
    <property type="project" value="TreeGrafter"/>
</dbReference>
<dbReference type="NCBIfam" id="TIGR02669">
    <property type="entry name" value="SpoIID_LytB"/>
    <property type="match status" value="1"/>
</dbReference>
<evidence type="ECO:0000313" key="4">
    <source>
        <dbReference type="Proteomes" id="UP000271256"/>
    </source>
</evidence>
<dbReference type="AlphaFoldDB" id="A0A494WVS9"/>
<dbReference type="InterPro" id="IPR013486">
    <property type="entry name" value="SpoIID/LytB"/>
</dbReference>
<dbReference type="InterPro" id="IPR051922">
    <property type="entry name" value="Bact_Sporulation_Assoc"/>
</dbReference>
<sequence length="501" mass="54516">MGIILPPGGLCLVFKKRLSSVILLLGLLALLGYPAWPVLGEVVVAPHDVRVGLVQQASQIAFSVTGHYQLVDYYTSKTISEVVSGQRWEVCFSPSGLELYRDGNRIGCFTGPLVVRGKVLQVDVLSGTGKQIEREGGLHALGANGKKVVLDNLAGVSVMGAGGQMKKIAPAGGLNLVTLYQGDQARRYRGNMEFRLDDKGITVVNQLPIEEYLYGVVPAEMPAHWPGEALKAQAVAARSYVLAQMGTYASQGFDVLATQASQVYRGYDGEHPAASKAVDETRGIVVTYRDRPISAVFHSSSGGYTENSEDIWKNQVDYLRARPDPFDRNPQNKHYDWTRTYTAEQLKEQLAASGYRFSEIYDLVEKERTSTGQRVKCLAVSGLGLDGQPLTIEIGRDPLKGKADEVRRALGLKSACFTMEKIMTGNGVSGQQPAETQVVPGQGQQDNRPRLLKVTFRGSGWGHGVGMSQYGALGMASQGYSYQEILKYYYAGVQIVSNYGA</sequence>
<feature type="domain" description="Sporulation stage II protein D amidase enhancer LytB N-terminal" evidence="2">
    <location>
        <begin position="198"/>
        <end position="288"/>
    </location>
</feature>
<evidence type="ECO:0000313" key="3">
    <source>
        <dbReference type="EMBL" id="RKO67606.1"/>
    </source>
</evidence>
<evidence type="ECO:0000259" key="2">
    <source>
        <dbReference type="Pfam" id="PF08486"/>
    </source>
</evidence>
<dbReference type="Proteomes" id="UP000271256">
    <property type="component" value="Unassembled WGS sequence"/>
</dbReference>
<name>A0A494WVS9_9FIRM</name>
<proteinExistence type="predicted"/>
<dbReference type="OrthoDB" id="9794671at2"/>
<comment type="caution">
    <text evidence="3">The sequence shown here is derived from an EMBL/GenBank/DDBJ whole genome shotgun (WGS) entry which is preliminary data.</text>
</comment>
<dbReference type="Pfam" id="PF08486">
    <property type="entry name" value="SpoIID"/>
    <property type="match status" value="1"/>
</dbReference>
<evidence type="ECO:0000256" key="1">
    <source>
        <dbReference type="SAM" id="MobiDB-lite"/>
    </source>
</evidence>
<gene>
    <name evidence="3" type="ORF">D7024_11995</name>
</gene>
<organism evidence="3 4">
    <name type="scientific">Desulfofundulus salinus</name>
    <dbReference type="NCBI Taxonomy" id="2419843"/>
    <lineage>
        <taxon>Bacteria</taxon>
        <taxon>Bacillati</taxon>
        <taxon>Bacillota</taxon>
        <taxon>Clostridia</taxon>
        <taxon>Eubacteriales</taxon>
        <taxon>Peptococcaceae</taxon>
        <taxon>Desulfofundulus</taxon>
    </lineage>
</organism>
<dbReference type="PANTHER" id="PTHR30032">
    <property type="entry name" value="N-ACETYLMURAMOYL-L-ALANINE AMIDASE-RELATED"/>
    <property type="match status" value="1"/>
</dbReference>
<accession>A0A494WVS9</accession>
<protein>
    <submittedName>
        <fullName evidence="3">SpoIID/LytB domain-containing protein</fullName>
    </submittedName>
</protein>
<keyword evidence="4" id="KW-1185">Reference proteome</keyword>
<reference evidence="3 4" key="1">
    <citation type="submission" date="2018-10" db="EMBL/GenBank/DDBJ databases">
        <authorList>
            <person name="Grouzdev D.S."/>
            <person name="Krutkina M.S."/>
            <person name="Tourova T.P."/>
            <person name="Nazina T.N."/>
        </authorList>
    </citation>
    <scope>NUCLEOTIDE SEQUENCE [LARGE SCALE GENOMIC DNA]</scope>
    <source>
        <strain evidence="3 4">435</strain>
    </source>
</reference>
<feature type="region of interest" description="Disordered" evidence="1">
    <location>
        <begin position="427"/>
        <end position="446"/>
    </location>
</feature>
<dbReference type="InterPro" id="IPR013693">
    <property type="entry name" value="SpoIID/LytB_N"/>
</dbReference>
<dbReference type="PANTHER" id="PTHR30032:SF4">
    <property type="entry name" value="AMIDASE ENHANCER"/>
    <property type="match status" value="1"/>
</dbReference>
<dbReference type="EMBL" id="RBWE01000001">
    <property type="protein sequence ID" value="RKO67606.1"/>
    <property type="molecule type" value="Genomic_DNA"/>
</dbReference>